<evidence type="ECO:0000313" key="1">
    <source>
        <dbReference type="EMBL" id="KAI4354407.1"/>
    </source>
</evidence>
<organism evidence="1 2">
    <name type="scientific">Bauhinia variegata</name>
    <name type="common">Purple orchid tree</name>
    <name type="synonym">Phanera variegata</name>
    <dbReference type="NCBI Taxonomy" id="167791"/>
    <lineage>
        <taxon>Eukaryota</taxon>
        <taxon>Viridiplantae</taxon>
        <taxon>Streptophyta</taxon>
        <taxon>Embryophyta</taxon>
        <taxon>Tracheophyta</taxon>
        <taxon>Spermatophyta</taxon>
        <taxon>Magnoliopsida</taxon>
        <taxon>eudicotyledons</taxon>
        <taxon>Gunneridae</taxon>
        <taxon>Pentapetalae</taxon>
        <taxon>rosids</taxon>
        <taxon>fabids</taxon>
        <taxon>Fabales</taxon>
        <taxon>Fabaceae</taxon>
        <taxon>Cercidoideae</taxon>
        <taxon>Cercideae</taxon>
        <taxon>Bauhiniinae</taxon>
        <taxon>Bauhinia</taxon>
    </lineage>
</organism>
<evidence type="ECO:0000313" key="2">
    <source>
        <dbReference type="Proteomes" id="UP000828941"/>
    </source>
</evidence>
<dbReference type="EMBL" id="CM039427">
    <property type="protein sequence ID" value="KAI4354407.1"/>
    <property type="molecule type" value="Genomic_DNA"/>
</dbReference>
<name>A0ACB9Q333_BAUVA</name>
<proteinExistence type="predicted"/>
<accession>A0ACB9Q333</accession>
<reference evidence="1 2" key="1">
    <citation type="journal article" date="2022" name="DNA Res.">
        <title>Chromosomal-level genome assembly of the orchid tree Bauhinia variegata (Leguminosae; Cercidoideae) supports the allotetraploid origin hypothesis of Bauhinia.</title>
        <authorList>
            <person name="Zhong Y."/>
            <person name="Chen Y."/>
            <person name="Zheng D."/>
            <person name="Pang J."/>
            <person name="Liu Y."/>
            <person name="Luo S."/>
            <person name="Meng S."/>
            <person name="Qian L."/>
            <person name="Wei D."/>
            <person name="Dai S."/>
            <person name="Zhou R."/>
        </authorList>
    </citation>
    <scope>NUCLEOTIDE SEQUENCE [LARGE SCALE GENOMIC DNA]</scope>
    <source>
        <strain evidence="1">BV-YZ2020</strain>
    </source>
</reference>
<dbReference type="Proteomes" id="UP000828941">
    <property type="component" value="Chromosome 2"/>
</dbReference>
<protein>
    <submittedName>
        <fullName evidence="1">Uncharacterized protein</fullName>
    </submittedName>
</protein>
<gene>
    <name evidence="1" type="ORF">L6164_003269</name>
</gene>
<sequence>MSCFQCFCYHEKKSAKRSSSRRNALEPQKETFLPQSKPTEKNYNMATPPPQPKIDNKDGNKEIGNNNIAAQTFTFRELAAVTRNFRHDCLIGEGGFGRVYKGKLENTNQEIAVKQLDRNGLQGNKEFLVEVLMLSLLHNQNLVNLIGYCADGEQRLLVYEYMPLGSLEDHLLNLCPHQTPLDWFTRMKIALGAAKGLEYLHDKANPPVIYRDLKSSNILLDNNFNAKLSDFGLAKLGPTGDKTHVSTRVMGTYGYCAPEYQRTGQLTVKSDVYSFGVVLLELITGRRIIDNTRPAREQNLVHWAEPVFKDPKRYPELADPKLKGDFPVRGLNQAVAVAAMCLNEESSVRPLISDVVTALSFLGTSPENAETALSPITIPSPQSNQGAATKGNIIILDDLDDDSVLDRQQAVAEAMEWGTSSRTNAQTGVETATTF</sequence>
<keyword evidence="2" id="KW-1185">Reference proteome</keyword>
<comment type="caution">
    <text evidence="1">The sequence shown here is derived from an EMBL/GenBank/DDBJ whole genome shotgun (WGS) entry which is preliminary data.</text>
</comment>